<dbReference type="EC" id="2.1.2.10" evidence="2 7"/>
<keyword evidence="3 7" id="KW-0032">Aminotransferase</keyword>
<dbReference type="Gene3D" id="2.40.30.110">
    <property type="entry name" value="Aminomethyltransferase beta-barrel domains"/>
    <property type="match status" value="1"/>
</dbReference>
<dbReference type="InterPro" id="IPR028896">
    <property type="entry name" value="GcvT/YgfZ/DmdA"/>
</dbReference>
<dbReference type="HAMAP" id="MF_00259">
    <property type="entry name" value="GcvT"/>
    <property type="match status" value="1"/>
</dbReference>
<dbReference type="GO" id="GO:0019464">
    <property type="term" value="P:glycine decarboxylation via glycine cleavage system"/>
    <property type="evidence" value="ECO:0007669"/>
    <property type="project" value="UniProtKB-UniRule"/>
</dbReference>
<dbReference type="SUPFAM" id="SSF103025">
    <property type="entry name" value="Folate-binding domain"/>
    <property type="match status" value="1"/>
</dbReference>
<organism evidence="11 12">
    <name type="scientific">Selenihalanaerobacter shriftii</name>
    <dbReference type="NCBI Taxonomy" id="142842"/>
    <lineage>
        <taxon>Bacteria</taxon>
        <taxon>Bacillati</taxon>
        <taxon>Bacillota</taxon>
        <taxon>Clostridia</taxon>
        <taxon>Halanaerobiales</taxon>
        <taxon>Halobacteroidaceae</taxon>
        <taxon>Selenihalanaerobacter</taxon>
    </lineage>
</organism>
<dbReference type="RefSeq" id="WP_078808602.1">
    <property type="nucleotide sequence ID" value="NZ_FUWM01000003.1"/>
</dbReference>
<evidence type="ECO:0000256" key="6">
    <source>
        <dbReference type="ARBA" id="ARBA00047665"/>
    </source>
</evidence>
<dbReference type="PANTHER" id="PTHR43757">
    <property type="entry name" value="AMINOMETHYLTRANSFERASE"/>
    <property type="match status" value="1"/>
</dbReference>
<dbReference type="GO" id="GO:0032259">
    <property type="term" value="P:methylation"/>
    <property type="evidence" value="ECO:0007669"/>
    <property type="project" value="UniProtKB-KW"/>
</dbReference>
<dbReference type="NCBIfam" id="TIGR00528">
    <property type="entry name" value="gcvT"/>
    <property type="match status" value="1"/>
</dbReference>
<dbReference type="Pfam" id="PF08669">
    <property type="entry name" value="GCV_T_C"/>
    <property type="match status" value="1"/>
</dbReference>
<keyword evidence="12" id="KW-1185">Reference proteome</keyword>
<dbReference type="SUPFAM" id="SSF101790">
    <property type="entry name" value="Aminomethyltransferase beta-barrel domain"/>
    <property type="match status" value="1"/>
</dbReference>
<dbReference type="FunFam" id="3.30.70.1400:FF:000001">
    <property type="entry name" value="Aminomethyltransferase"/>
    <property type="match status" value="1"/>
</dbReference>
<dbReference type="InterPro" id="IPR027266">
    <property type="entry name" value="TrmE/GcvT-like"/>
</dbReference>
<evidence type="ECO:0000313" key="11">
    <source>
        <dbReference type="EMBL" id="SJZ30414.1"/>
    </source>
</evidence>
<dbReference type="Gene3D" id="3.30.1360.120">
    <property type="entry name" value="Probable tRNA modification gtpase trme, domain 1"/>
    <property type="match status" value="1"/>
</dbReference>
<sequence length="367" mass="41422">MSDNVKKTPLYQKHVDLGGKMVEFGGWNMPVQYSGVIDEHKAVRNQAGLFDVSHMGEIRVTGSNALTFLQKLLINDLSTIEDNQVQYTMMCYSDGGVVDDLLVYRYNDEEFLLVVNASNIDKDYEWIKEHEEEGVEIINQSTEVAEVAFQGPLAEEVLQELTDFDLSNIKYFWFEDGVKIAGVEVIVSRTGYTGEDGFEIYTANEDIKQVWDAILKTGEDQDVIPVGLGARDTLRFEATLPLYGHEIGKDKNPLEAGLGYFVALDKDVEFIGQKALQEIEENGYERKLVGIEMIDRGIPREGYALLKGEEEIGEITTGSYAPTLDKNVGLGYVKTEYAEVGNELKVQIRRRECKVKVIELPLYKRDK</sequence>
<dbReference type="Proteomes" id="UP000190625">
    <property type="component" value="Unassembled WGS sequence"/>
</dbReference>
<comment type="similarity">
    <text evidence="1 7">Belongs to the GcvT family.</text>
</comment>
<evidence type="ECO:0000313" key="12">
    <source>
        <dbReference type="Proteomes" id="UP000190625"/>
    </source>
</evidence>
<dbReference type="EMBL" id="FUWM01000003">
    <property type="protein sequence ID" value="SJZ30414.1"/>
    <property type="molecule type" value="Genomic_DNA"/>
</dbReference>
<feature type="binding site" evidence="8">
    <location>
        <position position="199"/>
    </location>
    <ligand>
        <name>substrate</name>
    </ligand>
</feature>
<dbReference type="PANTHER" id="PTHR43757:SF2">
    <property type="entry name" value="AMINOMETHYLTRANSFERASE, MITOCHONDRIAL"/>
    <property type="match status" value="1"/>
</dbReference>
<comment type="function">
    <text evidence="7">The glycine cleavage system catalyzes the degradation of glycine.</text>
</comment>
<dbReference type="GO" id="GO:0004047">
    <property type="term" value="F:aminomethyltransferase activity"/>
    <property type="evidence" value="ECO:0007669"/>
    <property type="project" value="UniProtKB-UniRule"/>
</dbReference>
<accession>A0A1T4JJR9</accession>
<dbReference type="Gene3D" id="3.30.70.1400">
    <property type="entry name" value="Aminomethyltransferase beta-barrel domains"/>
    <property type="match status" value="1"/>
</dbReference>
<gene>
    <name evidence="7" type="primary">gcvT</name>
    <name evidence="11" type="ORF">SAMN02745118_00059</name>
</gene>
<comment type="catalytic activity">
    <reaction evidence="6 7">
        <text>N(6)-[(R)-S(8)-aminomethyldihydrolipoyl]-L-lysyl-[protein] + (6S)-5,6,7,8-tetrahydrofolate = N(6)-[(R)-dihydrolipoyl]-L-lysyl-[protein] + (6R)-5,10-methylene-5,6,7,8-tetrahydrofolate + NH4(+)</text>
        <dbReference type="Rhea" id="RHEA:16945"/>
        <dbReference type="Rhea" id="RHEA-COMP:10475"/>
        <dbReference type="Rhea" id="RHEA-COMP:10492"/>
        <dbReference type="ChEBI" id="CHEBI:15636"/>
        <dbReference type="ChEBI" id="CHEBI:28938"/>
        <dbReference type="ChEBI" id="CHEBI:57453"/>
        <dbReference type="ChEBI" id="CHEBI:83100"/>
        <dbReference type="ChEBI" id="CHEBI:83143"/>
        <dbReference type="EC" id="2.1.2.10"/>
    </reaction>
</comment>
<protein>
    <recommendedName>
        <fullName evidence="2 7">Aminomethyltransferase</fullName>
        <ecNumber evidence="2 7">2.1.2.10</ecNumber>
    </recommendedName>
    <alternativeName>
        <fullName evidence="5 7">Glycine cleavage system T protein</fullName>
    </alternativeName>
</protein>
<evidence type="ECO:0000256" key="4">
    <source>
        <dbReference type="ARBA" id="ARBA00022679"/>
    </source>
</evidence>
<dbReference type="InterPro" id="IPR006222">
    <property type="entry name" value="GCVT_N"/>
</dbReference>
<evidence type="ECO:0000256" key="2">
    <source>
        <dbReference type="ARBA" id="ARBA00012616"/>
    </source>
</evidence>
<name>A0A1T4JJR9_9FIRM</name>
<dbReference type="InterPro" id="IPR006223">
    <property type="entry name" value="GcvT"/>
</dbReference>
<evidence type="ECO:0000256" key="7">
    <source>
        <dbReference type="HAMAP-Rule" id="MF_00259"/>
    </source>
</evidence>
<feature type="domain" description="GCVT N-terminal" evidence="9">
    <location>
        <begin position="10"/>
        <end position="266"/>
    </location>
</feature>
<evidence type="ECO:0000259" key="10">
    <source>
        <dbReference type="Pfam" id="PF08669"/>
    </source>
</evidence>
<dbReference type="InterPro" id="IPR022903">
    <property type="entry name" value="GcvT_bac"/>
</dbReference>
<dbReference type="GO" id="GO:0008168">
    <property type="term" value="F:methyltransferase activity"/>
    <property type="evidence" value="ECO:0007669"/>
    <property type="project" value="UniProtKB-KW"/>
</dbReference>
<evidence type="ECO:0000256" key="3">
    <source>
        <dbReference type="ARBA" id="ARBA00022576"/>
    </source>
</evidence>
<dbReference type="Pfam" id="PF01571">
    <property type="entry name" value="GCV_T"/>
    <property type="match status" value="1"/>
</dbReference>
<comment type="subunit">
    <text evidence="7">The glycine cleavage system is composed of four proteins: P, T, L and H.</text>
</comment>
<keyword evidence="11" id="KW-0489">Methyltransferase</keyword>
<evidence type="ECO:0000256" key="1">
    <source>
        <dbReference type="ARBA" id="ARBA00008609"/>
    </source>
</evidence>
<dbReference type="GO" id="GO:0005829">
    <property type="term" value="C:cytosol"/>
    <property type="evidence" value="ECO:0007669"/>
    <property type="project" value="TreeGrafter"/>
</dbReference>
<dbReference type="GO" id="GO:0005960">
    <property type="term" value="C:glycine cleavage complex"/>
    <property type="evidence" value="ECO:0007669"/>
    <property type="project" value="InterPro"/>
</dbReference>
<dbReference type="PIRSF" id="PIRSF006487">
    <property type="entry name" value="GcvT"/>
    <property type="match status" value="1"/>
</dbReference>
<dbReference type="AlphaFoldDB" id="A0A1T4JJR9"/>
<dbReference type="InterPro" id="IPR013977">
    <property type="entry name" value="GcvT_C"/>
</dbReference>
<keyword evidence="4 7" id="KW-0808">Transferase</keyword>
<dbReference type="FunFam" id="2.40.30.110:FF:000003">
    <property type="entry name" value="Aminomethyltransferase"/>
    <property type="match status" value="1"/>
</dbReference>
<dbReference type="OrthoDB" id="9774591at2"/>
<dbReference type="STRING" id="142842.SAMN02745118_00059"/>
<evidence type="ECO:0000256" key="8">
    <source>
        <dbReference type="PIRSR" id="PIRSR006487-1"/>
    </source>
</evidence>
<dbReference type="Gene3D" id="4.10.1250.10">
    <property type="entry name" value="Aminomethyltransferase fragment"/>
    <property type="match status" value="1"/>
</dbReference>
<proteinExistence type="inferred from homology"/>
<evidence type="ECO:0000259" key="9">
    <source>
        <dbReference type="Pfam" id="PF01571"/>
    </source>
</evidence>
<dbReference type="GO" id="GO:0008483">
    <property type="term" value="F:transaminase activity"/>
    <property type="evidence" value="ECO:0007669"/>
    <property type="project" value="UniProtKB-KW"/>
</dbReference>
<evidence type="ECO:0000256" key="5">
    <source>
        <dbReference type="ARBA" id="ARBA00031395"/>
    </source>
</evidence>
<dbReference type="NCBIfam" id="NF001567">
    <property type="entry name" value="PRK00389.1"/>
    <property type="match status" value="1"/>
</dbReference>
<feature type="domain" description="Aminomethyltransferase C-terminal" evidence="10">
    <location>
        <begin position="286"/>
        <end position="364"/>
    </location>
</feature>
<dbReference type="InterPro" id="IPR029043">
    <property type="entry name" value="GcvT/YgfZ_C"/>
</dbReference>
<reference evidence="12" key="1">
    <citation type="submission" date="2017-02" db="EMBL/GenBank/DDBJ databases">
        <authorList>
            <person name="Varghese N."/>
            <person name="Submissions S."/>
        </authorList>
    </citation>
    <scope>NUCLEOTIDE SEQUENCE [LARGE SCALE GENOMIC DNA]</scope>
    <source>
        <strain evidence="12">ATCC BAA-73</strain>
    </source>
</reference>